<organism evidence="1">
    <name type="scientific">Papilio xuthus</name>
    <name type="common">Asian swallowtail butterfly</name>
    <dbReference type="NCBI Taxonomy" id="66420"/>
    <lineage>
        <taxon>Eukaryota</taxon>
        <taxon>Metazoa</taxon>
        <taxon>Ecdysozoa</taxon>
        <taxon>Arthropoda</taxon>
        <taxon>Hexapoda</taxon>
        <taxon>Insecta</taxon>
        <taxon>Pterygota</taxon>
        <taxon>Neoptera</taxon>
        <taxon>Endopterygota</taxon>
        <taxon>Lepidoptera</taxon>
        <taxon>Glossata</taxon>
        <taxon>Ditrysia</taxon>
        <taxon>Papilionoidea</taxon>
        <taxon>Papilionidae</taxon>
        <taxon>Papilioninae</taxon>
        <taxon>Papilio</taxon>
    </lineage>
</organism>
<dbReference type="EMBL" id="AK403026">
    <property type="protein sequence ID" value="BAM19517.1"/>
    <property type="molecule type" value="mRNA"/>
</dbReference>
<proteinExistence type="evidence at transcript level"/>
<name>I4DNM7_PAPXU</name>
<dbReference type="AlphaFoldDB" id="I4DNM7"/>
<reference evidence="1" key="1">
    <citation type="journal article" date="2012" name="BMC Biol.">
        <title>Comprehensive microarray-based analysis for stage-specific larval camouflage pattern-associated genes in the swallowtail butterfly, Papilio xuthus.</title>
        <authorList>
            <person name="Futahashi R."/>
            <person name="Shirataki H."/>
            <person name="Narita T."/>
            <person name="Mita K."/>
            <person name="Fujiwara H."/>
        </authorList>
    </citation>
    <scope>NUCLEOTIDE SEQUENCE</scope>
    <source>
        <tissue evidence="1">Epidermis</tissue>
    </source>
</reference>
<sequence length="78" mass="9134">MYMIKHYSMYYVIYMRLFLLLSTTEIICRAFKFKCFCLTNNTILRKPSSCPLFPLRGIKNNSIISIALITQDNVASQQ</sequence>
<protein>
    <submittedName>
        <fullName evidence="1">Uncharacterized protein</fullName>
    </submittedName>
</protein>
<evidence type="ECO:0000313" key="1">
    <source>
        <dbReference type="EMBL" id="BAM19517.1"/>
    </source>
</evidence>
<accession>I4DNM7</accession>